<keyword evidence="6" id="KW-1185">Reference proteome</keyword>
<feature type="domain" description="DUF7726" evidence="4">
    <location>
        <begin position="608"/>
        <end position="679"/>
    </location>
</feature>
<evidence type="ECO:0000313" key="6">
    <source>
        <dbReference type="Proteomes" id="UP001295740"/>
    </source>
</evidence>
<feature type="compositionally biased region" description="Basic and acidic residues" evidence="1">
    <location>
        <begin position="702"/>
        <end position="722"/>
    </location>
</feature>
<feature type="compositionally biased region" description="Basic residues" evidence="1">
    <location>
        <begin position="502"/>
        <end position="511"/>
    </location>
</feature>
<dbReference type="InterPro" id="IPR056143">
    <property type="entry name" value="DUF7726"/>
</dbReference>
<dbReference type="CDD" id="cd03038">
    <property type="entry name" value="GST_N_etherase_LigE"/>
    <property type="match status" value="1"/>
</dbReference>
<feature type="region of interest" description="Disordered" evidence="1">
    <location>
        <begin position="492"/>
        <end position="527"/>
    </location>
</feature>
<sequence length="730" mass="83576">MAEPIIFYDIASGPPKRSYAPNPWKTRFALNFKRVHYRTHWVELPDVERTRRSLNCAPVRWHADEQPFYTLPVIVEPATGRTIGDSFDIAVYLDEQYPADNSSRRPQLIAPGTAGLVSAFNKYVDAIFTNACMILDRHPWDPATAEQTKAEFVRRLGVDSWEDLMVGEEDRPKVLAAFRVSLGGLAAHYRREKGLWIDGGEMPAYADMIVAAWWQMYRKCSREEEYEEMMGWHDGLWEELMEGLEPVDLFDRFKKHSGLSKRHVKLFQEVVVKYDYISRDDCESEDWDDVEPAKKLYRTDGSEHTLTDVNVTDVANAIEDHIDVYVATNRRTEVYHKVFDGFPGQKKIPKWDRSVDSPRSHPQTPFSAPRLAGLSLAVMSEEPFKRFVSASQLKLKDLDRIHNMIIWRDSASSNGCWGAIAWDDFEVQGGRLGPDHKHTLRDVPICYLRDRLMAAINTEVVADKREHVRNAVFSDLSASEVEAYAAVIGQGEEENVDETKSRAKKKSKARKIPSADDPERQAKAQQIREDRKINLQEAESILKQQELIDAIDDTIDLAPNPAFAARNMTSDFGWGETIETIHPSRRSVKTPGNQVESDDELPLKAAWTIDRDCDQVRAVIKVFVTRCQWTIDQLLAALYGVWRPQLNKFLGQRGPLQGKESFAFRRSWEFFKQREVLGLELGGPLPKPLKLAREVKQLRELRGVDTNRGHKRSSLEGSDRPLKAQKTSRR</sequence>
<dbReference type="InterPro" id="IPR004045">
    <property type="entry name" value="Glutathione_S-Trfase_N"/>
</dbReference>
<dbReference type="InterPro" id="IPR036249">
    <property type="entry name" value="Thioredoxin-like_sf"/>
</dbReference>
<dbReference type="AlphaFoldDB" id="A0AAI8VCJ1"/>
<dbReference type="Gene3D" id="1.20.1050.10">
    <property type="match status" value="1"/>
</dbReference>
<gene>
    <name evidence="5" type="ORF">KHLLAP_LOCUS5650</name>
</gene>
<dbReference type="SUPFAM" id="SSF52833">
    <property type="entry name" value="Thioredoxin-like"/>
    <property type="match status" value="1"/>
</dbReference>
<evidence type="ECO:0000256" key="1">
    <source>
        <dbReference type="SAM" id="MobiDB-lite"/>
    </source>
</evidence>
<protein>
    <submittedName>
        <fullName evidence="5">Uu.00g125760.m01.CDS01</fullName>
    </submittedName>
</protein>
<dbReference type="Pfam" id="PF22041">
    <property type="entry name" value="GST_C_7"/>
    <property type="match status" value="1"/>
</dbReference>
<dbReference type="InterPro" id="IPR054416">
    <property type="entry name" value="GST_UstS-like_C"/>
</dbReference>
<feature type="compositionally biased region" description="Basic and acidic residues" evidence="1">
    <location>
        <begin position="513"/>
        <end position="527"/>
    </location>
</feature>
<dbReference type="Pfam" id="PF13409">
    <property type="entry name" value="GST_N_2"/>
    <property type="match status" value="1"/>
</dbReference>
<dbReference type="EMBL" id="CAUWAG010000007">
    <property type="protein sequence ID" value="CAJ2505182.1"/>
    <property type="molecule type" value="Genomic_DNA"/>
</dbReference>
<reference evidence="5" key="1">
    <citation type="submission" date="2023-10" db="EMBL/GenBank/DDBJ databases">
        <authorList>
            <person name="Hackl T."/>
        </authorList>
    </citation>
    <scope>NUCLEOTIDE SEQUENCE</scope>
</reference>
<feature type="domain" description="Glutathione S-transferase UstS-like C-terminal" evidence="3">
    <location>
        <begin position="162"/>
        <end position="245"/>
    </location>
</feature>
<proteinExistence type="predicted"/>
<dbReference type="Proteomes" id="UP001295740">
    <property type="component" value="Unassembled WGS sequence"/>
</dbReference>
<evidence type="ECO:0000259" key="4">
    <source>
        <dbReference type="Pfam" id="PF24852"/>
    </source>
</evidence>
<dbReference type="Gene3D" id="3.40.30.10">
    <property type="entry name" value="Glutaredoxin"/>
    <property type="match status" value="1"/>
</dbReference>
<organism evidence="5 6">
    <name type="scientific">Anthostomella pinea</name>
    <dbReference type="NCBI Taxonomy" id="933095"/>
    <lineage>
        <taxon>Eukaryota</taxon>
        <taxon>Fungi</taxon>
        <taxon>Dikarya</taxon>
        <taxon>Ascomycota</taxon>
        <taxon>Pezizomycotina</taxon>
        <taxon>Sordariomycetes</taxon>
        <taxon>Xylariomycetidae</taxon>
        <taxon>Xylariales</taxon>
        <taxon>Xylariaceae</taxon>
        <taxon>Anthostomella</taxon>
    </lineage>
</organism>
<evidence type="ECO:0000259" key="2">
    <source>
        <dbReference type="Pfam" id="PF13409"/>
    </source>
</evidence>
<evidence type="ECO:0000313" key="5">
    <source>
        <dbReference type="EMBL" id="CAJ2505182.1"/>
    </source>
</evidence>
<name>A0AAI8VCJ1_9PEZI</name>
<accession>A0AAI8VCJ1</accession>
<comment type="caution">
    <text evidence="5">The sequence shown here is derived from an EMBL/GenBank/DDBJ whole genome shotgun (WGS) entry which is preliminary data.</text>
</comment>
<feature type="region of interest" description="Disordered" evidence="1">
    <location>
        <begin position="702"/>
        <end position="730"/>
    </location>
</feature>
<feature type="domain" description="GST N-terminal" evidence="2">
    <location>
        <begin position="21"/>
        <end position="96"/>
    </location>
</feature>
<dbReference type="Pfam" id="PF24852">
    <property type="entry name" value="DUF7726"/>
    <property type="match status" value="1"/>
</dbReference>
<evidence type="ECO:0000259" key="3">
    <source>
        <dbReference type="Pfam" id="PF22041"/>
    </source>
</evidence>